<protein>
    <submittedName>
        <fullName evidence="2">Tubulin monoglycylase TTLL15</fullName>
    </submittedName>
</protein>
<dbReference type="PROSITE" id="PS51221">
    <property type="entry name" value="TTL"/>
    <property type="match status" value="1"/>
</dbReference>
<feature type="transmembrane region" description="Helical" evidence="1">
    <location>
        <begin position="33"/>
        <end position="53"/>
    </location>
</feature>
<evidence type="ECO:0000313" key="2">
    <source>
        <dbReference type="EMBL" id="VDI38735.1"/>
    </source>
</evidence>
<gene>
    <name evidence="2" type="ORF">MGAL_10B004095</name>
</gene>
<keyword evidence="1" id="KW-0472">Membrane</keyword>
<dbReference type="AlphaFoldDB" id="A0A8B6ETD8"/>
<evidence type="ECO:0000313" key="3">
    <source>
        <dbReference type="Proteomes" id="UP000596742"/>
    </source>
</evidence>
<reference evidence="2" key="1">
    <citation type="submission" date="2018-11" db="EMBL/GenBank/DDBJ databases">
        <authorList>
            <person name="Alioto T."/>
            <person name="Alioto T."/>
        </authorList>
    </citation>
    <scope>NUCLEOTIDE SEQUENCE</scope>
</reference>
<proteinExistence type="predicted"/>
<dbReference type="Gene3D" id="3.30.470.20">
    <property type="entry name" value="ATP-grasp fold, B domain"/>
    <property type="match status" value="1"/>
</dbReference>
<dbReference type="InterPro" id="IPR053317">
    <property type="entry name" value="Tubulin_polyglutamylase"/>
</dbReference>
<dbReference type="Proteomes" id="UP000596742">
    <property type="component" value="Unassembled WGS sequence"/>
</dbReference>
<name>A0A8B6ETD8_MYTGA</name>
<comment type="caution">
    <text evidence="2">The sequence shown here is derived from an EMBL/GenBank/DDBJ whole genome shotgun (WGS) entry which is preliminary data.</text>
</comment>
<dbReference type="PANTHER" id="PTHR47113:SF1">
    <property type="entry name" value="LD09343P"/>
    <property type="match status" value="1"/>
</dbReference>
<keyword evidence="1" id="KW-1133">Transmembrane helix</keyword>
<sequence length="530" mass="62086">MDLYYRKSETAMLQEHDHPFKKPKTRGLISRPLSLVVIIVLTLGVLLTLLNIYELHKMREDYAAHLTPTMEAKEGKYASKQPIVWIEGKNKHSGYLKHVYAVFDRIGYAVGDAESDWDVLWSHEYPFESLSKKISTAKPHQKINHFPGSGYISNKVFLATTNTSFIPKAFKIPSETKKFLAYTKRHPNKMWVQKKNTHRGVKIKKTNELDLGSTGSFVQQYIDKPLLIDGRKFDIGIYAIITSIDPLRVYIVDDEALYRFCTKNYHPFDPYDTKKYVVDDDYIPVWQMPSLMKYYTDLGFSFKETFSMYLKSKGLDYEKMWMDMRETVATVALQKENNFINILKKYRSSRNFFEMMRFDFVLDEDLNVYLMEANMSPNLSSAHFSANTRLYEHVIFNLLSLVGIARSVTSPFENSGEDERAMVSSNRDITVFPDWCSGKKCQNNCLPEKCHLCSQCLTLDLKKSLKAAYQEHMNRRGCRRVFPYFNMTQHEARHWKPEKANTEYKWLNARNKVMYMWFVGKCQQDQSWCS</sequence>
<dbReference type="Pfam" id="PF03133">
    <property type="entry name" value="TTL"/>
    <property type="match status" value="1"/>
</dbReference>
<keyword evidence="3" id="KW-1185">Reference proteome</keyword>
<dbReference type="EMBL" id="UYJE01005615">
    <property type="protein sequence ID" value="VDI38735.1"/>
    <property type="molecule type" value="Genomic_DNA"/>
</dbReference>
<dbReference type="InterPro" id="IPR004344">
    <property type="entry name" value="TTL/TTLL_fam"/>
</dbReference>
<dbReference type="OrthoDB" id="202825at2759"/>
<keyword evidence="1" id="KW-0812">Transmembrane</keyword>
<evidence type="ECO:0000256" key="1">
    <source>
        <dbReference type="SAM" id="Phobius"/>
    </source>
</evidence>
<organism evidence="2 3">
    <name type="scientific">Mytilus galloprovincialis</name>
    <name type="common">Mediterranean mussel</name>
    <dbReference type="NCBI Taxonomy" id="29158"/>
    <lineage>
        <taxon>Eukaryota</taxon>
        <taxon>Metazoa</taxon>
        <taxon>Spiralia</taxon>
        <taxon>Lophotrochozoa</taxon>
        <taxon>Mollusca</taxon>
        <taxon>Bivalvia</taxon>
        <taxon>Autobranchia</taxon>
        <taxon>Pteriomorphia</taxon>
        <taxon>Mytilida</taxon>
        <taxon>Mytiloidea</taxon>
        <taxon>Mytilidae</taxon>
        <taxon>Mytilinae</taxon>
        <taxon>Mytilus</taxon>
    </lineage>
</organism>
<dbReference type="SUPFAM" id="SSF56059">
    <property type="entry name" value="Glutathione synthetase ATP-binding domain-like"/>
    <property type="match status" value="1"/>
</dbReference>
<accession>A0A8B6ETD8</accession>
<dbReference type="PANTHER" id="PTHR47113">
    <property type="entry name" value="LD09343P"/>
    <property type="match status" value="1"/>
</dbReference>